<dbReference type="WBParaSite" id="PgE115_g003_t01">
    <property type="protein sequence ID" value="PgE115_g003_t01"/>
    <property type="gene ID" value="PgE115_g003"/>
</dbReference>
<reference evidence="4" key="1">
    <citation type="submission" date="2022-11" db="UniProtKB">
        <authorList>
            <consortium name="WormBaseParasite"/>
        </authorList>
    </citation>
    <scope>IDENTIFICATION</scope>
</reference>
<keyword evidence="3" id="KW-1185">Reference proteome</keyword>
<dbReference type="AlphaFoldDB" id="A0A915A5B2"/>
<dbReference type="Proteomes" id="UP000887569">
    <property type="component" value="Unplaced"/>
</dbReference>
<keyword evidence="2" id="KW-0472">Membrane</keyword>
<evidence type="ECO:0000256" key="2">
    <source>
        <dbReference type="SAM" id="Phobius"/>
    </source>
</evidence>
<evidence type="ECO:0000313" key="3">
    <source>
        <dbReference type="Proteomes" id="UP000887569"/>
    </source>
</evidence>
<proteinExistence type="predicted"/>
<feature type="compositionally biased region" description="Polar residues" evidence="1">
    <location>
        <begin position="1"/>
        <end position="14"/>
    </location>
</feature>
<evidence type="ECO:0000313" key="4">
    <source>
        <dbReference type="WBParaSite" id="PgE115_g003_t01"/>
    </source>
</evidence>
<keyword evidence="2" id="KW-0812">Transmembrane</keyword>
<protein>
    <submittedName>
        <fullName evidence="4">F-box domain-containing protein</fullName>
    </submittedName>
</protein>
<organism evidence="3 4">
    <name type="scientific">Parascaris univalens</name>
    <name type="common">Nematode worm</name>
    <dbReference type="NCBI Taxonomy" id="6257"/>
    <lineage>
        <taxon>Eukaryota</taxon>
        <taxon>Metazoa</taxon>
        <taxon>Ecdysozoa</taxon>
        <taxon>Nematoda</taxon>
        <taxon>Chromadorea</taxon>
        <taxon>Rhabditida</taxon>
        <taxon>Spirurina</taxon>
        <taxon>Ascaridomorpha</taxon>
        <taxon>Ascaridoidea</taxon>
        <taxon>Ascarididae</taxon>
        <taxon>Parascaris</taxon>
    </lineage>
</organism>
<accession>A0A915A5B2</accession>
<feature type="region of interest" description="Disordered" evidence="1">
    <location>
        <begin position="1"/>
        <end position="34"/>
    </location>
</feature>
<feature type="compositionally biased region" description="Polar residues" evidence="1">
    <location>
        <begin position="21"/>
        <end position="34"/>
    </location>
</feature>
<name>A0A915A5B2_PARUN</name>
<sequence length="103" mass="11623">MFRQMQSSDLPQGSSRDEINAENSAMLPQSSSPAPQILDVRETIEYSLPPAVGRFRRDIIIAIAFSYSLYLLFVFALGSMEVLDRENRLKEAIQVRKKVSSLS</sequence>
<feature type="transmembrane region" description="Helical" evidence="2">
    <location>
        <begin position="59"/>
        <end position="80"/>
    </location>
</feature>
<evidence type="ECO:0000256" key="1">
    <source>
        <dbReference type="SAM" id="MobiDB-lite"/>
    </source>
</evidence>
<keyword evidence="2" id="KW-1133">Transmembrane helix</keyword>